<dbReference type="SUPFAM" id="SSF51306">
    <property type="entry name" value="LexA/Signal peptidase"/>
    <property type="match status" value="1"/>
</dbReference>
<dbReference type="NCBIfam" id="TIGR02228">
    <property type="entry name" value="sigpep_I_arch"/>
    <property type="match status" value="1"/>
</dbReference>
<reference evidence="7 8" key="1">
    <citation type="submission" date="2020-04" db="EMBL/GenBank/DDBJ databases">
        <title>CFH 90308 Microbacterium sp.</title>
        <authorList>
            <person name="Nie G."/>
            <person name="Ming H."/>
            <person name="Xia T."/>
        </authorList>
    </citation>
    <scope>NUCLEOTIDE SEQUENCE [LARGE SCALE GENOMIC DNA]</scope>
    <source>
        <strain evidence="7 8">CFH 90308</strain>
    </source>
</reference>
<feature type="transmembrane region" description="Helical" evidence="6">
    <location>
        <begin position="175"/>
        <end position="196"/>
    </location>
</feature>
<dbReference type="CDD" id="cd06530">
    <property type="entry name" value="S26_SPase_I"/>
    <property type="match status" value="1"/>
</dbReference>
<evidence type="ECO:0000313" key="8">
    <source>
        <dbReference type="Proteomes" id="UP001429745"/>
    </source>
</evidence>
<dbReference type="RefSeq" id="WP_168911294.1">
    <property type="nucleotide sequence ID" value="NZ_JABACI010000001.1"/>
</dbReference>
<dbReference type="Proteomes" id="UP001429745">
    <property type="component" value="Unassembled WGS sequence"/>
</dbReference>
<feature type="transmembrane region" description="Helical" evidence="6">
    <location>
        <begin position="34"/>
        <end position="60"/>
    </location>
</feature>
<dbReference type="EMBL" id="JABACI010000001">
    <property type="protein sequence ID" value="NLP82819.1"/>
    <property type="molecule type" value="Genomic_DNA"/>
</dbReference>
<dbReference type="PRINTS" id="PR00728">
    <property type="entry name" value="SIGNALPTASE"/>
</dbReference>
<evidence type="ECO:0000256" key="4">
    <source>
        <dbReference type="ARBA" id="ARBA00023136"/>
    </source>
</evidence>
<comment type="caution">
    <text evidence="7">The sequence shown here is derived from an EMBL/GenBank/DDBJ whole genome shotgun (WGS) entry which is preliminary data.</text>
</comment>
<evidence type="ECO:0000256" key="1">
    <source>
        <dbReference type="ARBA" id="ARBA00004370"/>
    </source>
</evidence>
<name>A0ABX1K7D0_9MICO</name>
<protein>
    <recommendedName>
        <fullName evidence="5">Signal peptidase I</fullName>
        <ecNumber evidence="5">3.4.21.89</ecNumber>
    </recommendedName>
</protein>
<dbReference type="EC" id="3.4.21.89" evidence="5"/>
<evidence type="ECO:0000256" key="3">
    <source>
        <dbReference type="ARBA" id="ARBA00022989"/>
    </source>
</evidence>
<gene>
    <name evidence="7" type="ORF">HF576_03075</name>
</gene>
<dbReference type="InterPro" id="IPR036286">
    <property type="entry name" value="LexA/Signal_pep-like_sf"/>
</dbReference>
<accession>A0ABX1K7D0</accession>
<dbReference type="Gene3D" id="2.10.109.10">
    <property type="entry name" value="Umud Fragment, subunit A"/>
    <property type="match status" value="1"/>
</dbReference>
<comment type="subcellular location">
    <subcellularLocation>
        <location evidence="1">Membrane</location>
    </subcellularLocation>
</comment>
<sequence>MTASTPLTSTAGVRIPAAPRLRAELRRRNEGQSLLHYLAVSLSASVLVLLLAIAVAVIGLPTLVGGSAMTVLTQSMEPGLPPGTLVVIRPTPVEDIRVGDVVTYQIRSGESAVVSHRVTAKTYTDGELTFVTKGDNNDAVDPEPVREVQIRGTLWYSLPLLGWVNSILNGANRTVVLAIVAGGLFLYAAVSVAGAVRDRRRATASASAADA</sequence>
<keyword evidence="2 6" id="KW-0812">Transmembrane</keyword>
<keyword evidence="4 6" id="KW-0472">Membrane</keyword>
<dbReference type="PANTHER" id="PTHR10806:SF6">
    <property type="entry name" value="SIGNAL PEPTIDASE COMPLEX CATALYTIC SUBUNIT SEC11"/>
    <property type="match status" value="1"/>
</dbReference>
<keyword evidence="3 6" id="KW-1133">Transmembrane helix</keyword>
<dbReference type="InterPro" id="IPR019533">
    <property type="entry name" value="Peptidase_S26"/>
</dbReference>
<dbReference type="GO" id="GO:0009003">
    <property type="term" value="F:signal peptidase activity"/>
    <property type="evidence" value="ECO:0007669"/>
    <property type="project" value="UniProtKB-EC"/>
</dbReference>
<evidence type="ECO:0000256" key="6">
    <source>
        <dbReference type="SAM" id="Phobius"/>
    </source>
</evidence>
<organism evidence="7 8">
    <name type="scientific">Microbacterium salsuginis</name>
    <dbReference type="NCBI Taxonomy" id="2722803"/>
    <lineage>
        <taxon>Bacteria</taxon>
        <taxon>Bacillati</taxon>
        <taxon>Actinomycetota</taxon>
        <taxon>Actinomycetes</taxon>
        <taxon>Micrococcales</taxon>
        <taxon>Microbacteriaceae</taxon>
        <taxon>Microbacterium</taxon>
    </lineage>
</organism>
<dbReference type="PANTHER" id="PTHR10806">
    <property type="entry name" value="SIGNAL PEPTIDASE COMPLEX CATALYTIC SUBUNIT SEC11"/>
    <property type="match status" value="1"/>
</dbReference>
<proteinExistence type="predicted"/>
<dbReference type="InterPro" id="IPR001733">
    <property type="entry name" value="Peptidase_S26B"/>
</dbReference>
<evidence type="ECO:0000256" key="5">
    <source>
        <dbReference type="NCBIfam" id="TIGR02228"/>
    </source>
</evidence>
<keyword evidence="8" id="KW-1185">Reference proteome</keyword>
<evidence type="ECO:0000313" key="7">
    <source>
        <dbReference type="EMBL" id="NLP82819.1"/>
    </source>
</evidence>
<evidence type="ECO:0000256" key="2">
    <source>
        <dbReference type="ARBA" id="ARBA00022692"/>
    </source>
</evidence>
<keyword evidence="7" id="KW-0378">Hydrolase</keyword>